<proteinExistence type="inferred from homology"/>
<dbReference type="Pfam" id="PF00437">
    <property type="entry name" value="T2SSE"/>
    <property type="match status" value="1"/>
</dbReference>
<dbReference type="PANTHER" id="PTHR30258">
    <property type="entry name" value="TYPE II SECRETION SYSTEM PROTEIN GSPE-RELATED"/>
    <property type="match status" value="1"/>
</dbReference>
<comment type="similarity">
    <text evidence="1">Belongs to the GSP E family.</text>
</comment>
<dbReference type="SMART" id="SM00382">
    <property type="entry name" value="AAA"/>
    <property type="match status" value="1"/>
</dbReference>
<dbReference type="CDD" id="cd01129">
    <property type="entry name" value="PulE-GspE-like"/>
    <property type="match status" value="1"/>
</dbReference>
<dbReference type="PROSITE" id="PS00662">
    <property type="entry name" value="T2SP_E"/>
    <property type="match status" value="1"/>
</dbReference>
<dbReference type="Gene3D" id="3.40.50.300">
    <property type="entry name" value="P-loop containing nucleotide triphosphate hydrolases"/>
    <property type="match status" value="1"/>
</dbReference>
<organism evidence="4 5">
    <name type="scientific">Virgibacillus pantothenticus</name>
    <dbReference type="NCBI Taxonomy" id="1473"/>
    <lineage>
        <taxon>Bacteria</taxon>
        <taxon>Bacillati</taxon>
        <taxon>Bacillota</taxon>
        <taxon>Bacilli</taxon>
        <taxon>Bacillales</taxon>
        <taxon>Bacillaceae</taxon>
        <taxon>Virgibacillus</taxon>
    </lineage>
</organism>
<evidence type="ECO:0000256" key="1">
    <source>
        <dbReference type="ARBA" id="ARBA00006611"/>
    </source>
</evidence>
<keyword evidence="2" id="KW-0547">Nucleotide-binding</keyword>
<dbReference type="PANTHER" id="PTHR30258:SF2">
    <property type="entry name" value="COMG OPERON PROTEIN 1"/>
    <property type="match status" value="1"/>
</dbReference>
<dbReference type="Proteomes" id="UP000036780">
    <property type="component" value="Unassembled WGS sequence"/>
</dbReference>
<dbReference type="InterPro" id="IPR001482">
    <property type="entry name" value="T2SS/T4SS_dom"/>
</dbReference>
<evidence type="ECO:0000256" key="3">
    <source>
        <dbReference type="ARBA" id="ARBA00022840"/>
    </source>
</evidence>
<dbReference type="GO" id="GO:0005886">
    <property type="term" value="C:plasma membrane"/>
    <property type="evidence" value="ECO:0007669"/>
    <property type="project" value="TreeGrafter"/>
</dbReference>
<dbReference type="InterPro" id="IPR003593">
    <property type="entry name" value="AAA+_ATPase"/>
</dbReference>
<accession>A0A0L0QPJ3</accession>
<evidence type="ECO:0000313" key="5">
    <source>
        <dbReference type="Proteomes" id="UP000036780"/>
    </source>
</evidence>
<keyword evidence="5" id="KW-1185">Reference proteome</keyword>
<dbReference type="SUPFAM" id="SSF52540">
    <property type="entry name" value="P-loop containing nucleoside triphosphate hydrolases"/>
    <property type="match status" value="1"/>
</dbReference>
<dbReference type="EMBL" id="LGTO01000007">
    <property type="protein sequence ID" value="KNE20486.1"/>
    <property type="molecule type" value="Genomic_DNA"/>
</dbReference>
<dbReference type="GO" id="GO:0016887">
    <property type="term" value="F:ATP hydrolysis activity"/>
    <property type="evidence" value="ECO:0007669"/>
    <property type="project" value="TreeGrafter"/>
</dbReference>
<dbReference type="AlphaFoldDB" id="A0A0L0QPJ3"/>
<dbReference type="OrthoDB" id="9808272at2"/>
<protein>
    <submittedName>
        <fullName evidence="4">Competence protein</fullName>
    </submittedName>
</protein>
<dbReference type="PATRIC" id="fig|1473.5.peg.2572"/>
<evidence type="ECO:0000256" key="2">
    <source>
        <dbReference type="ARBA" id="ARBA00022741"/>
    </source>
</evidence>
<dbReference type="Gene3D" id="3.30.450.90">
    <property type="match status" value="1"/>
</dbReference>
<gene>
    <name evidence="4" type="ORF">AFK71_19140</name>
</gene>
<keyword evidence="3" id="KW-0067">ATP-binding</keyword>
<sequence>MNPAEAKATKLLLYAIEQGASDIHFSPLSAQTDIYHRIQGNRIFHKTISNSSYQLLLTYFKFTSAMDIGETRKPQNGTITLQIVGQVYDLRLSALPVKHNESLAIRILPQQASLPLHQLFLFPNQLHLLLAWMKNRSGLILINGPTGSGKTTTLYAILEAIRKQHSLQAITLEDPIEKDLEQILQVQINEKAGITYQAGFKAALRHDPDIIMVGEIRDAATAAFALEASLSGHLVLSTIHAANGLGTLYRLKSLGLTMGDVKQSLIAIASIQLLSFETKKHGKRRAAILELLDQSLLTQYFQNDIIWSADQYHSFTHLRKKAYAYGYISEKTYNETKE</sequence>
<comment type="caution">
    <text evidence="4">The sequence shown here is derived from an EMBL/GenBank/DDBJ whole genome shotgun (WGS) entry which is preliminary data.</text>
</comment>
<dbReference type="NCBIfam" id="NF041000">
    <property type="entry name" value="ATPase_ComGA"/>
    <property type="match status" value="1"/>
</dbReference>
<reference evidence="5" key="1">
    <citation type="submission" date="2015-07" db="EMBL/GenBank/DDBJ databases">
        <title>Fjat-10053 dsm26.</title>
        <authorList>
            <person name="Liu B."/>
            <person name="Wang J."/>
            <person name="Zhu Y."/>
            <person name="Liu G."/>
            <person name="Chen Q."/>
            <person name="Chen Z."/>
            <person name="Lan J."/>
            <person name="Che J."/>
            <person name="Ge C."/>
            <person name="Shi H."/>
            <person name="Pan Z."/>
            <person name="Liu X."/>
        </authorList>
    </citation>
    <scope>NUCLEOTIDE SEQUENCE [LARGE SCALE GENOMIC DNA]</scope>
    <source>
        <strain evidence="5">DSM 26</strain>
    </source>
</reference>
<dbReference type="GO" id="GO:0005524">
    <property type="term" value="F:ATP binding"/>
    <property type="evidence" value="ECO:0007669"/>
    <property type="project" value="UniProtKB-KW"/>
</dbReference>
<dbReference type="InterPro" id="IPR027417">
    <property type="entry name" value="P-loop_NTPase"/>
</dbReference>
<name>A0A0L0QPJ3_VIRPA</name>
<dbReference type="InterPro" id="IPR047667">
    <property type="entry name" value="ATPase_ComGA"/>
</dbReference>
<evidence type="ECO:0000313" key="4">
    <source>
        <dbReference type="EMBL" id="KNE20486.1"/>
    </source>
</evidence>